<dbReference type="GeneID" id="112049646"/>
<keyword evidence="3" id="KW-0819">tRNA processing</keyword>
<dbReference type="PANTHER" id="PTHR21568">
    <property type="entry name" value="TRNA PSEUDOURIDINE SYNTHASE PUS10"/>
    <property type="match status" value="1"/>
</dbReference>
<dbReference type="Gene3D" id="3.30.70.3190">
    <property type="match status" value="1"/>
</dbReference>
<feature type="domain" description="Pus10-like C-terminal" evidence="7">
    <location>
        <begin position="279"/>
        <end position="417"/>
    </location>
</feature>
<gene>
    <name evidence="9" type="primary">LOC112049646</name>
</gene>
<dbReference type="Pfam" id="PF21237">
    <property type="entry name" value="Pus10_N_euk"/>
    <property type="match status" value="1"/>
</dbReference>
<dbReference type="Pfam" id="PF21238">
    <property type="entry name" value="Pus10_C"/>
    <property type="match status" value="2"/>
</dbReference>
<dbReference type="GO" id="GO:0160148">
    <property type="term" value="F:tRNA pseudouridine(55) synthase activity"/>
    <property type="evidence" value="ECO:0007669"/>
    <property type="project" value="UniProtKB-EC"/>
</dbReference>
<evidence type="ECO:0000313" key="9">
    <source>
        <dbReference type="RefSeq" id="XP_023943394.2"/>
    </source>
</evidence>
<dbReference type="EC" id="5.4.99.25" evidence="2"/>
<feature type="region of interest" description="Disordered" evidence="5">
    <location>
        <begin position="440"/>
        <end position="516"/>
    </location>
</feature>
<feature type="region of interest" description="Disordered" evidence="5">
    <location>
        <begin position="53"/>
        <end position="80"/>
    </location>
</feature>
<feature type="domain" description="Pus10-like C-terminal" evidence="7">
    <location>
        <begin position="507"/>
        <end position="631"/>
    </location>
</feature>
<accession>A0A6J1N915</accession>
<keyword evidence="4" id="KW-0413">Isomerase</keyword>
<proteinExistence type="inferred from homology"/>
<dbReference type="KEGG" id="bany:112049646"/>
<evidence type="ECO:0000256" key="3">
    <source>
        <dbReference type="ARBA" id="ARBA00022694"/>
    </source>
</evidence>
<evidence type="ECO:0000256" key="1">
    <source>
        <dbReference type="ARBA" id="ARBA00009652"/>
    </source>
</evidence>
<evidence type="ECO:0000313" key="8">
    <source>
        <dbReference type="Proteomes" id="UP001652582"/>
    </source>
</evidence>
<evidence type="ECO:0000259" key="6">
    <source>
        <dbReference type="Pfam" id="PF21237"/>
    </source>
</evidence>
<evidence type="ECO:0000259" key="7">
    <source>
        <dbReference type="Pfam" id="PF21238"/>
    </source>
</evidence>
<dbReference type="Gene3D" id="3.30.70.2510">
    <property type="match status" value="1"/>
</dbReference>
<protein>
    <recommendedName>
        <fullName evidence="2">tRNA pseudouridine(55) synthase</fullName>
        <ecNumber evidence="2">5.4.99.25</ecNumber>
    </recommendedName>
</protein>
<keyword evidence="8" id="KW-1185">Reference proteome</keyword>
<dbReference type="InterPro" id="IPR048742">
    <property type="entry name" value="Pus10_N_euk"/>
</dbReference>
<dbReference type="AlphaFoldDB" id="A0A6J1N915"/>
<dbReference type="RefSeq" id="XP_023943394.2">
    <property type="nucleotide sequence ID" value="XM_024087626.2"/>
</dbReference>
<feature type="compositionally biased region" description="Low complexity" evidence="5">
    <location>
        <begin position="447"/>
        <end position="456"/>
    </location>
</feature>
<sequence length="643" mass="71945">MNPKAVYKYCKHLGCCEACCLRYIGIKNPDSYEHVDSFVTIYQDEADKPKQTFEQNEDLENGNDNSLKPEVIDKNVTNGDSDDLTNLPPCKKRRIDVCISCLGVLQEDKRFDSFSMVKNVLAKKKYECATFACALSAPMATLLRERAITLRLAEEFPGYDDKTLTALKEAWKWSFGVQLAAQINKTLDSGAVSPLLVTLNYDYADDMQELEILKQVSPQLFEERSKQKRRFVTEFTRRSVEQALATASLAALQAAGGGLPTASVRALCVGMVCAHAPMYLAGRYIKLSRNLPQSPWILDKKRVLPSSVQEIIYKPLADFYNMDEEEADRRLKLIAAGREDVDVRCLGEGRPFAVEITDPTRQLTADELAKACQLISESKEVIVKQIVPITREDLVQLKKGEETKSKTYEALCIKLSHSQFDDVSPDSPVKVTPEDIARINSFRNTPQNSQNSLNNKSNDHNDSNGDTSDEENNANTLDANGDSLNASPDSKTTKTDIQNTSEENQMAKNSSDAKDIDATPEKNYVQVAEAMDTSLNSEKCDNLSDVKIVIEQKTPIRVLHRRPLLTRTRQILELEAEAVPEHAQLFRLRARTSAGTYVKEWAHGELRRSRPALRDVLRARVDLLALDVSAVHLAWPPPPPPPV</sequence>
<feature type="compositionally biased region" description="Polar residues" evidence="5">
    <location>
        <begin position="473"/>
        <end position="510"/>
    </location>
</feature>
<dbReference type="InterPro" id="IPR020103">
    <property type="entry name" value="PsdUridine_synth_cat_dom_sf"/>
</dbReference>
<dbReference type="PANTHER" id="PTHR21568:SF0">
    <property type="entry name" value="TRNA PSEUDOURIDINE SYNTHASE PUS10"/>
    <property type="match status" value="1"/>
</dbReference>
<comment type="similarity">
    <text evidence="1">Belongs to the pseudouridine synthase Pus10 family.</text>
</comment>
<dbReference type="OrthoDB" id="271937at2759"/>
<dbReference type="Proteomes" id="UP001652582">
    <property type="component" value="Chromosome 8"/>
</dbReference>
<dbReference type="SUPFAM" id="SSF55120">
    <property type="entry name" value="Pseudouridine synthase"/>
    <property type="match status" value="1"/>
</dbReference>
<evidence type="ECO:0000256" key="5">
    <source>
        <dbReference type="SAM" id="MobiDB-lite"/>
    </source>
</evidence>
<evidence type="ECO:0000256" key="4">
    <source>
        <dbReference type="ARBA" id="ARBA00023235"/>
    </source>
</evidence>
<organism evidence="8 9">
    <name type="scientific">Bicyclus anynana</name>
    <name type="common">Squinting bush brown butterfly</name>
    <dbReference type="NCBI Taxonomy" id="110368"/>
    <lineage>
        <taxon>Eukaryota</taxon>
        <taxon>Metazoa</taxon>
        <taxon>Ecdysozoa</taxon>
        <taxon>Arthropoda</taxon>
        <taxon>Hexapoda</taxon>
        <taxon>Insecta</taxon>
        <taxon>Pterygota</taxon>
        <taxon>Neoptera</taxon>
        <taxon>Endopterygota</taxon>
        <taxon>Lepidoptera</taxon>
        <taxon>Glossata</taxon>
        <taxon>Ditrysia</taxon>
        <taxon>Papilionoidea</taxon>
        <taxon>Nymphalidae</taxon>
        <taxon>Satyrinae</taxon>
        <taxon>Satyrini</taxon>
        <taxon>Mycalesina</taxon>
        <taxon>Bicyclus</taxon>
    </lineage>
</organism>
<dbReference type="InterPro" id="IPR048741">
    <property type="entry name" value="Pus10-like_C"/>
</dbReference>
<feature type="domain" description="Pus10 N-terminal eukaryotes" evidence="6">
    <location>
        <begin position="98"/>
        <end position="250"/>
    </location>
</feature>
<dbReference type="InterPro" id="IPR039894">
    <property type="entry name" value="Pus10-like"/>
</dbReference>
<dbReference type="GO" id="GO:0031119">
    <property type="term" value="P:tRNA pseudouridine synthesis"/>
    <property type="evidence" value="ECO:0007669"/>
    <property type="project" value="TreeGrafter"/>
</dbReference>
<evidence type="ECO:0000256" key="2">
    <source>
        <dbReference type="ARBA" id="ARBA00012787"/>
    </source>
</evidence>
<name>A0A6J1N915_BICAN</name>
<reference evidence="9" key="1">
    <citation type="submission" date="2025-08" db="UniProtKB">
        <authorList>
            <consortium name="RefSeq"/>
        </authorList>
    </citation>
    <scope>IDENTIFICATION</scope>
</reference>
<dbReference type="GO" id="GO:0003723">
    <property type="term" value="F:RNA binding"/>
    <property type="evidence" value="ECO:0007669"/>
    <property type="project" value="InterPro"/>
</dbReference>